<comment type="caution">
    <text evidence="1">The sequence shown here is derived from an EMBL/GenBank/DDBJ whole genome shotgun (WGS) entry which is preliminary data.</text>
</comment>
<reference evidence="1" key="1">
    <citation type="submission" date="2023-03" db="EMBL/GenBank/DDBJ databases">
        <title>Massive genome expansion in bonnet fungi (Mycena s.s.) driven by repeated elements and novel gene families across ecological guilds.</title>
        <authorList>
            <consortium name="Lawrence Berkeley National Laboratory"/>
            <person name="Harder C.B."/>
            <person name="Miyauchi S."/>
            <person name="Viragh M."/>
            <person name="Kuo A."/>
            <person name="Thoen E."/>
            <person name="Andreopoulos B."/>
            <person name="Lu D."/>
            <person name="Skrede I."/>
            <person name="Drula E."/>
            <person name="Henrissat B."/>
            <person name="Morin E."/>
            <person name="Kohler A."/>
            <person name="Barry K."/>
            <person name="LaButti K."/>
            <person name="Morin E."/>
            <person name="Salamov A."/>
            <person name="Lipzen A."/>
            <person name="Mereny Z."/>
            <person name="Hegedus B."/>
            <person name="Baldrian P."/>
            <person name="Stursova M."/>
            <person name="Weitz H."/>
            <person name="Taylor A."/>
            <person name="Grigoriev I.V."/>
            <person name="Nagy L.G."/>
            <person name="Martin F."/>
            <person name="Kauserud H."/>
        </authorList>
    </citation>
    <scope>NUCLEOTIDE SEQUENCE</scope>
    <source>
        <strain evidence="1">CBHHK188m</strain>
    </source>
</reference>
<proteinExistence type="predicted"/>
<evidence type="ECO:0000313" key="2">
    <source>
        <dbReference type="Proteomes" id="UP001215280"/>
    </source>
</evidence>
<protein>
    <submittedName>
        <fullName evidence="1">Uncharacterized protein</fullName>
    </submittedName>
</protein>
<dbReference type="AlphaFoldDB" id="A0AAD7J6S9"/>
<sequence length="490" mass="53762">MYNPTRSPFEPLHHYNHGTGLPIRKFTPAVVCPHLLDSRPTRWFDQRDRLVFLPTIARALVSGSFAAPLCYGYSVNATFHVNVSLFGAGLCRSNSTGVSYRSPLPPLGNIPQGIRRPHNQDTKIRVIRPTKPPGGRSANRRNTEPIQAWRNVNLRTVRPSLINPRGVLDGGYRSPQLRRVKNSWKGLTGDCDRHRARAITREPVGVRWSPVPPFIRPPETARLGQLGERTRRDGPTPTCTINDHNYVKPTVQVVSLLFDHLFFQCDLAMVTSTTVRRMCGGCVHRDSDRSPPRVRSKLVLWAELFWGPSAQQNGTMAGQNTAEYGRIGRSLERVFGEMADGQNLNNRHRKSAKCRRKLSAGAIFAVPAIFALPVTPVGHAQLQLTGLKMVGSEQGLFCHSAGQIGRNLPTALKQTPAAPVEVVLVLSRSADPSPRCPARAEMYGVMAGIRIGYLRVVHEPEVVPGDAVASSLKDLNSDTIGSTGGSDGGT</sequence>
<dbReference type="Proteomes" id="UP001215280">
    <property type="component" value="Unassembled WGS sequence"/>
</dbReference>
<name>A0AAD7J6S9_9AGAR</name>
<evidence type="ECO:0000313" key="1">
    <source>
        <dbReference type="EMBL" id="KAJ7757376.1"/>
    </source>
</evidence>
<organism evidence="1 2">
    <name type="scientific">Mycena maculata</name>
    <dbReference type="NCBI Taxonomy" id="230809"/>
    <lineage>
        <taxon>Eukaryota</taxon>
        <taxon>Fungi</taxon>
        <taxon>Dikarya</taxon>
        <taxon>Basidiomycota</taxon>
        <taxon>Agaricomycotina</taxon>
        <taxon>Agaricomycetes</taxon>
        <taxon>Agaricomycetidae</taxon>
        <taxon>Agaricales</taxon>
        <taxon>Marasmiineae</taxon>
        <taxon>Mycenaceae</taxon>
        <taxon>Mycena</taxon>
    </lineage>
</organism>
<gene>
    <name evidence="1" type="ORF">DFH07DRAFT_1025422</name>
</gene>
<accession>A0AAD7J6S9</accession>
<dbReference type="EMBL" id="JARJLG010000058">
    <property type="protein sequence ID" value="KAJ7757376.1"/>
    <property type="molecule type" value="Genomic_DNA"/>
</dbReference>
<keyword evidence="2" id="KW-1185">Reference proteome</keyword>